<keyword evidence="2" id="KW-1185">Reference proteome</keyword>
<organism evidence="1 2">
    <name type="scientific">Etheostoma spectabile</name>
    <name type="common">orangethroat darter</name>
    <dbReference type="NCBI Taxonomy" id="54343"/>
    <lineage>
        <taxon>Eukaryota</taxon>
        <taxon>Metazoa</taxon>
        <taxon>Chordata</taxon>
        <taxon>Craniata</taxon>
        <taxon>Vertebrata</taxon>
        <taxon>Euteleostomi</taxon>
        <taxon>Actinopterygii</taxon>
        <taxon>Neopterygii</taxon>
        <taxon>Teleostei</taxon>
        <taxon>Neoteleostei</taxon>
        <taxon>Acanthomorphata</taxon>
        <taxon>Eupercaria</taxon>
        <taxon>Perciformes</taxon>
        <taxon>Percoidei</taxon>
        <taxon>Percidae</taxon>
        <taxon>Etheostomatinae</taxon>
        <taxon>Etheostoma</taxon>
    </lineage>
</organism>
<reference evidence="1 2" key="1">
    <citation type="submission" date="2019-08" db="EMBL/GenBank/DDBJ databases">
        <title>A chromosome-level genome assembly, high-density linkage maps, and genome scans reveal the genomic architecture of hybrid incompatibilities underlying speciation via character displacement in darters (Percidae: Etheostominae).</title>
        <authorList>
            <person name="Moran R.L."/>
            <person name="Catchen J.M."/>
            <person name="Fuller R.C."/>
        </authorList>
    </citation>
    <scope>NUCLEOTIDE SEQUENCE [LARGE SCALE GENOMIC DNA]</scope>
    <source>
        <strain evidence="1">EspeVRDwgs_2016</strain>
        <tissue evidence="1">Muscle</tissue>
    </source>
</reference>
<evidence type="ECO:0000313" key="1">
    <source>
        <dbReference type="EMBL" id="KAA8585423.1"/>
    </source>
</evidence>
<dbReference type="AlphaFoldDB" id="A0A5J5CX14"/>
<dbReference type="EMBL" id="VOFY01000015">
    <property type="protein sequence ID" value="KAA8585423.1"/>
    <property type="molecule type" value="Genomic_DNA"/>
</dbReference>
<name>A0A5J5CX14_9PERO</name>
<gene>
    <name evidence="1" type="ORF">FQN60_004117</name>
</gene>
<protein>
    <submittedName>
        <fullName evidence="1">Uncharacterized protein</fullName>
    </submittedName>
</protein>
<accession>A0A5J5CX14</accession>
<sequence>MITVNSETKRYIMREIYMYRNFFFYDKLISHLKHVCWLSAPQKALAKEPELVPGYCGTLNLFCNL</sequence>
<comment type="caution">
    <text evidence="1">The sequence shown here is derived from an EMBL/GenBank/DDBJ whole genome shotgun (WGS) entry which is preliminary data.</text>
</comment>
<proteinExistence type="predicted"/>
<evidence type="ECO:0000313" key="2">
    <source>
        <dbReference type="Proteomes" id="UP000327493"/>
    </source>
</evidence>
<dbReference type="Proteomes" id="UP000327493">
    <property type="component" value="Chromosome 15"/>
</dbReference>